<dbReference type="RefSeq" id="WP_089734605.1">
    <property type="nucleotide sequence ID" value="NZ_FNIA01000015.1"/>
</dbReference>
<keyword evidence="1" id="KW-1133">Transmembrane helix</keyword>
<keyword evidence="3" id="KW-1185">Reference proteome</keyword>
<keyword evidence="1" id="KW-0812">Transmembrane</keyword>
<keyword evidence="1" id="KW-0472">Membrane</keyword>
<name>A0A1G9YM14_9EURY</name>
<gene>
    <name evidence="2" type="ORF">SAMN05192554_11534</name>
</gene>
<dbReference type="STRING" id="996166.SAMN05192554_11534"/>
<protein>
    <submittedName>
        <fullName evidence="2">Uncharacterized protein</fullName>
    </submittedName>
</protein>
<dbReference type="AlphaFoldDB" id="A0A1G9YM14"/>
<reference evidence="2 3" key="1">
    <citation type="submission" date="2016-10" db="EMBL/GenBank/DDBJ databases">
        <authorList>
            <person name="de Groot N.N."/>
        </authorList>
    </citation>
    <scope>NUCLEOTIDE SEQUENCE [LARGE SCALE GENOMIC DNA]</scope>
    <source>
        <strain evidence="3">EB21,IBRC-M 10013,KCTC 4048</strain>
    </source>
</reference>
<proteinExistence type="predicted"/>
<evidence type="ECO:0000256" key="1">
    <source>
        <dbReference type="SAM" id="Phobius"/>
    </source>
</evidence>
<accession>A0A1G9YM14</accession>
<evidence type="ECO:0000313" key="2">
    <source>
        <dbReference type="EMBL" id="SDN10057.1"/>
    </source>
</evidence>
<sequence length="81" mass="8737">MVEDEASGESARRRSRGPRLASRIFVTWVGLVAVGFLGALLGGFASGPPELVVYLATVLALVAVFMYNVDRLVTARLQDEQ</sequence>
<feature type="transmembrane region" description="Helical" evidence="1">
    <location>
        <begin position="51"/>
        <end position="69"/>
    </location>
</feature>
<dbReference type="Proteomes" id="UP000199370">
    <property type="component" value="Unassembled WGS sequence"/>
</dbReference>
<feature type="transmembrane region" description="Helical" evidence="1">
    <location>
        <begin position="20"/>
        <end position="45"/>
    </location>
</feature>
<evidence type="ECO:0000313" key="3">
    <source>
        <dbReference type="Proteomes" id="UP000199370"/>
    </source>
</evidence>
<organism evidence="2 3">
    <name type="scientific">Haloarchaeobius iranensis</name>
    <dbReference type="NCBI Taxonomy" id="996166"/>
    <lineage>
        <taxon>Archaea</taxon>
        <taxon>Methanobacteriati</taxon>
        <taxon>Methanobacteriota</taxon>
        <taxon>Stenosarchaea group</taxon>
        <taxon>Halobacteria</taxon>
        <taxon>Halobacteriales</taxon>
        <taxon>Halorubellaceae</taxon>
        <taxon>Haloarchaeobius</taxon>
    </lineage>
</organism>
<dbReference type="EMBL" id="FNIA01000015">
    <property type="protein sequence ID" value="SDN10057.1"/>
    <property type="molecule type" value="Genomic_DNA"/>
</dbReference>